<dbReference type="Gene3D" id="3.40.605.10">
    <property type="entry name" value="Aldehyde Dehydrogenase, Chain A, domain 1"/>
    <property type="match status" value="1"/>
</dbReference>
<gene>
    <name evidence="8" type="ORF">CYJ10_26955</name>
</gene>
<evidence type="ECO:0000256" key="1">
    <source>
        <dbReference type="ARBA" id="ARBA00009986"/>
    </source>
</evidence>
<dbReference type="PANTHER" id="PTHR42804">
    <property type="entry name" value="ALDEHYDE DEHYDROGENASE"/>
    <property type="match status" value="1"/>
</dbReference>
<comment type="caution">
    <text evidence="8">The sequence shown here is derived from an EMBL/GenBank/DDBJ whole genome shotgun (WGS) entry which is preliminary data.</text>
</comment>
<evidence type="ECO:0000313" key="8">
    <source>
        <dbReference type="EMBL" id="PLP97477.1"/>
    </source>
</evidence>
<name>A0A2N5C5K6_9BURK</name>
<dbReference type="GO" id="GO:0004029">
    <property type="term" value="F:aldehyde dehydrogenase (NAD+) activity"/>
    <property type="evidence" value="ECO:0007669"/>
    <property type="project" value="UniProtKB-EC"/>
</dbReference>
<dbReference type="PROSITE" id="PS00070">
    <property type="entry name" value="ALDEHYDE_DEHYDR_CYS"/>
    <property type="match status" value="1"/>
</dbReference>
<dbReference type="Proteomes" id="UP000234341">
    <property type="component" value="Unassembled WGS sequence"/>
</dbReference>
<organism evidence="8 9">
    <name type="scientific">Cupriavidus pauculus</name>
    <dbReference type="NCBI Taxonomy" id="82633"/>
    <lineage>
        <taxon>Bacteria</taxon>
        <taxon>Pseudomonadati</taxon>
        <taxon>Pseudomonadota</taxon>
        <taxon>Betaproteobacteria</taxon>
        <taxon>Burkholderiales</taxon>
        <taxon>Burkholderiaceae</taxon>
        <taxon>Cupriavidus</taxon>
    </lineage>
</organism>
<dbReference type="RefSeq" id="WP_101684502.1">
    <property type="nucleotide sequence ID" value="NZ_PJRP01000017.1"/>
</dbReference>
<dbReference type="PANTHER" id="PTHR42804:SF1">
    <property type="entry name" value="ALDEHYDE DEHYDROGENASE-RELATED"/>
    <property type="match status" value="1"/>
</dbReference>
<dbReference type="InterPro" id="IPR029510">
    <property type="entry name" value="Ald_DH_CS_GLU"/>
</dbReference>
<feature type="domain" description="Aldehyde dehydrogenase" evidence="7">
    <location>
        <begin position="20"/>
        <end position="468"/>
    </location>
</feature>
<comment type="similarity">
    <text evidence="1 6">Belongs to the aldehyde dehydrogenase family.</text>
</comment>
<protein>
    <recommendedName>
        <fullName evidence="3">aldehyde dehydrogenase (NAD(+))</fullName>
        <ecNumber evidence="3">1.2.1.3</ecNumber>
    </recommendedName>
</protein>
<dbReference type="STRING" id="82633.GCA_000974605_02204"/>
<evidence type="ECO:0000256" key="3">
    <source>
        <dbReference type="ARBA" id="ARBA00024226"/>
    </source>
</evidence>
<dbReference type="SUPFAM" id="SSF53720">
    <property type="entry name" value="ALDH-like"/>
    <property type="match status" value="1"/>
</dbReference>
<dbReference type="InterPro" id="IPR016162">
    <property type="entry name" value="Ald_DH_N"/>
</dbReference>
<dbReference type="InterPro" id="IPR016163">
    <property type="entry name" value="Ald_DH_C"/>
</dbReference>
<evidence type="ECO:0000256" key="6">
    <source>
        <dbReference type="RuleBase" id="RU003345"/>
    </source>
</evidence>
<evidence type="ECO:0000256" key="4">
    <source>
        <dbReference type="ARBA" id="ARBA00049194"/>
    </source>
</evidence>
<dbReference type="EC" id="1.2.1.3" evidence="3"/>
<dbReference type="FunFam" id="3.40.605.10:FF:000007">
    <property type="entry name" value="NAD/NADP-dependent betaine aldehyde dehydrogenase"/>
    <property type="match status" value="1"/>
</dbReference>
<accession>A0A2N5C5K6</accession>
<sequence length="475" mass="49368">MIQWNEHFINGARCQVGNGRMVRIHDAATEAPLGEVHLGSAGDVDDAVAAARQALPAWQRIGTQARASMLYALADALESMGQALARDISREVGMPLKLSQRIQVDAPVAAWRATAALADTFTFVREMGNSRVTMVPVGVVAAITPWNYPLHQITGKLAPALLAGCTVVLKPSELAPAASACLMAACEQAGLPPGVVNIVQGDAEVGHSLVTHPDVQMVSFTGSTAVGRKVAALAAGEMKRVSMELGGKSAAVVLPGADLSRAVKATVASCFLNSGQTCSAITRLIVSREDYPKCRELVAEAVAAMPMGDPADASTRIGPLLSALQRERVLSHIADAEQAGFDRIAGGLDAVVPARGYFVAPTVYGNVSAESRLANEEVFGPVLAVLCYDAVEEAIALANGTRYGLAAAVWAADEFGGEVVANALRAGQVDVNGARFNAAAPFGGFGMSGVGREGGIYGLEEFLEPRAVQLPRSSD</sequence>
<dbReference type="EMBL" id="PJRP01000017">
    <property type="protein sequence ID" value="PLP97477.1"/>
    <property type="molecule type" value="Genomic_DNA"/>
</dbReference>
<keyword evidence="2 6" id="KW-0560">Oxidoreductase</keyword>
<dbReference type="InterPro" id="IPR015590">
    <property type="entry name" value="Aldehyde_DH_dom"/>
</dbReference>
<dbReference type="PROSITE" id="PS00687">
    <property type="entry name" value="ALDEHYDE_DEHYDR_GLU"/>
    <property type="match status" value="1"/>
</dbReference>
<dbReference type="Pfam" id="PF00171">
    <property type="entry name" value="Aldedh"/>
    <property type="match status" value="1"/>
</dbReference>
<comment type="catalytic activity">
    <reaction evidence="4">
        <text>an aldehyde + NAD(+) + H2O = a carboxylate + NADH + 2 H(+)</text>
        <dbReference type="Rhea" id="RHEA:16185"/>
        <dbReference type="ChEBI" id="CHEBI:15377"/>
        <dbReference type="ChEBI" id="CHEBI:15378"/>
        <dbReference type="ChEBI" id="CHEBI:17478"/>
        <dbReference type="ChEBI" id="CHEBI:29067"/>
        <dbReference type="ChEBI" id="CHEBI:57540"/>
        <dbReference type="ChEBI" id="CHEBI:57945"/>
        <dbReference type="EC" id="1.2.1.3"/>
    </reaction>
</comment>
<evidence type="ECO:0000259" key="7">
    <source>
        <dbReference type="Pfam" id="PF00171"/>
    </source>
</evidence>
<dbReference type="Gene3D" id="3.40.309.10">
    <property type="entry name" value="Aldehyde Dehydrogenase, Chain A, domain 2"/>
    <property type="match status" value="1"/>
</dbReference>
<dbReference type="CDD" id="cd07138">
    <property type="entry name" value="ALDH_CddD_SSP0762"/>
    <property type="match status" value="1"/>
</dbReference>
<reference evidence="8 9" key="1">
    <citation type="submission" date="2017-12" db="EMBL/GenBank/DDBJ databases">
        <title>Genome sequence of the active heterotrophic nitrifier-denitrifier, Cupriavidus pauculus UM1.</title>
        <authorList>
            <person name="Putonti C."/>
            <person name="Castignetti D."/>
        </authorList>
    </citation>
    <scope>NUCLEOTIDE SEQUENCE [LARGE SCALE GENOMIC DNA]</scope>
    <source>
        <strain evidence="8 9">UM1</strain>
    </source>
</reference>
<evidence type="ECO:0000313" key="9">
    <source>
        <dbReference type="Proteomes" id="UP000234341"/>
    </source>
</evidence>
<evidence type="ECO:0000256" key="2">
    <source>
        <dbReference type="ARBA" id="ARBA00023002"/>
    </source>
</evidence>
<dbReference type="AlphaFoldDB" id="A0A2N5C5K6"/>
<dbReference type="InterPro" id="IPR016160">
    <property type="entry name" value="Ald_DH_CS_CYS"/>
</dbReference>
<proteinExistence type="inferred from homology"/>
<dbReference type="InterPro" id="IPR016161">
    <property type="entry name" value="Ald_DH/histidinol_DH"/>
</dbReference>
<dbReference type="OrthoDB" id="6187633at2"/>
<evidence type="ECO:0000256" key="5">
    <source>
        <dbReference type="PROSITE-ProRule" id="PRU10007"/>
    </source>
</evidence>
<feature type="active site" evidence="5">
    <location>
        <position position="244"/>
    </location>
</feature>